<gene>
    <name evidence="1" type="primary">PLESTBF000716</name>
    <name evidence="1" type="ORF">PLESTB_001474600</name>
</gene>
<dbReference type="EMBL" id="BRXU01000027">
    <property type="protein sequence ID" value="GLC59327.1"/>
    <property type="molecule type" value="Genomic_DNA"/>
</dbReference>
<comment type="caution">
    <text evidence="1">The sequence shown here is derived from an EMBL/GenBank/DDBJ whole genome shotgun (WGS) entry which is preliminary data.</text>
</comment>
<accession>A0A9W6BW47</accession>
<evidence type="ECO:0000313" key="2">
    <source>
        <dbReference type="Proteomes" id="UP001165080"/>
    </source>
</evidence>
<name>A0A9W6BW47_9CHLO</name>
<proteinExistence type="predicted"/>
<sequence>MASHSSGVHSAAEAAGLQALKAKAPHRTVDPSAEVAAAAAGLPPGASLATPSGAAGSHAKAVKARVLQPANASPSATGANKWWKGKPLPLAVSVRDEMGLARIAQKVSEMGPKLGLLRLCACPNKSSLFDPHYVQNCARNCPLFMKPVCYESLLTAWLREKGVI</sequence>
<dbReference type="Proteomes" id="UP001165080">
    <property type="component" value="Unassembled WGS sequence"/>
</dbReference>
<protein>
    <submittedName>
        <fullName evidence="1">Uncharacterized protein</fullName>
    </submittedName>
</protein>
<organism evidence="1 2">
    <name type="scientific">Pleodorina starrii</name>
    <dbReference type="NCBI Taxonomy" id="330485"/>
    <lineage>
        <taxon>Eukaryota</taxon>
        <taxon>Viridiplantae</taxon>
        <taxon>Chlorophyta</taxon>
        <taxon>core chlorophytes</taxon>
        <taxon>Chlorophyceae</taxon>
        <taxon>CS clade</taxon>
        <taxon>Chlamydomonadales</taxon>
        <taxon>Volvocaceae</taxon>
        <taxon>Pleodorina</taxon>
    </lineage>
</organism>
<dbReference type="AlphaFoldDB" id="A0A9W6BW47"/>
<keyword evidence="2" id="KW-1185">Reference proteome</keyword>
<reference evidence="1 2" key="1">
    <citation type="journal article" date="2023" name="Commun. Biol.">
        <title>Reorganization of the ancestral sex-determining regions during the evolution of trioecy in Pleodorina starrii.</title>
        <authorList>
            <person name="Takahashi K."/>
            <person name="Suzuki S."/>
            <person name="Kawai-Toyooka H."/>
            <person name="Yamamoto K."/>
            <person name="Hamaji T."/>
            <person name="Ootsuki R."/>
            <person name="Yamaguchi H."/>
            <person name="Kawachi M."/>
            <person name="Higashiyama T."/>
            <person name="Nozaki H."/>
        </authorList>
    </citation>
    <scope>NUCLEOTIDE SEQUENCE [LARGE SCALE GENOMIC DNA]</scope>
    <source>
        <strain evidence="1 2">NIES-4479</strain>
    </source>
</reference>
<evidence type="ECO:0000313" key="1">
    <source>
        <dbReference type="EMBL" id="GLC59327.1"/>
    </source>
</evidence>